<dbReference type="AlphaFoldDB" id="A0A235F8H0"/>
<comment type="caution">
    <text evidence="1">The sequence shown here is derived from an EMBL/GenBank/DDBJ whole genome shotgun (WGS) entry which is preliminary data.</text>
</comment>
<protein>
    <recommendedName>
        <fullName evidence="3">DUF393 domain-containing protein</fullName>
    </recommendedName>
</protein>
<dbReference type="RefSeq" id="WP_094253002.1">
    <property type="nucleotide sequence ID" value="NZ_JBHLXL010000001.1"/>
</dbReference>
<evidence type="ECO:0008006" key="3">
    <source>
        <dbReference type="Google" id="ProtNLM"/>
    </source>
</evidence>
<gene>
    <name evidence="1" type="ORF">CGZ90_13380</name>
</gene>
<organism evidence="1 2">
    <name type="scientific">Fictibacillus aquaticus</name>
    <dbReference type="NCBI Taxonomy" id="2021314"/>
    <lineage>
        <taxon>Bacteria</taxon>
        <taxon>Bacillati</taxon>
        <taxon>Bacillota</taxon>
        <taxon>Bacilli</taxon>
        <taxon>Bacillales</taxon>
        <taxon>Fictibacillaceae</taxon>
        <taxon>Fictibacillus</taxon>
    </lineage>
</organism>
<evidence type="ECO:0000313" key="2">
    <source>
        <dbReference type="Proteomes" id="UP000215059"/>
    </source>
</evidence>
<dbReference type="Proteomes" id="UP000215059">
    <property type="component" value="Unassembled WGS sequence"/>
</dbReference>
<dbReference type="OrthoDB" id="1260738at2"/>
<dbReference type="EMBL" id="NOII01000003">
    <property type="protein sequence ID" value="OYD57651.1"/>
    <property type="molecule type" value="Genomic_DNA"/>
</dbReference>
<sequence>MNRKNMTVFYDNWCPMCTGIKEKIEKLDWLHAIEFVGIREDQAPERIGVPLADLEKKMYAIIQHNGQIVSGLSAFTAISLRIPVWMAFYPFLKLSSALGIGHKVYDYIAQNRSIVPVNKCDTSCKIQR</sequence>
<dbReference type="GO" id="GO:0015035">
    <property type="term" value="F:protein-disulfide reductase activity"/>
    <property type="evidence" value="ECO:0007669"/>
    <property type="project" value="InterPro"/>
</dbReference>
<dbReference type="SUPFAM" id="SSF52833">
    <property type="entry name" value="Thioredoxin-like"/>
    <property type="match status" value="1"/>
</dbReference>
<evidence type="ECO:0000313" key="1">
    <source>
        <dbReference type="EMBL" id="OYD57651.1"/>
    </source>
</evidence>
<dbReference type="InterPro" id="IPR036249">
    <property type="entry name" value="Thioredoxin-like_sf"/>
</dbReference>
<accession>A0A235F8H0</accession>
<proteinExistence type="predicted"/>
<dbReference type="InterPro" id="IPR007263">
    <property type="entry name" value="DCC1-like"/>
</dbReference>
<reference evidence="1 2" key="1">
    <citation type="submission" date="2017-07" db="EMBL/GenBank/DDBJ databases">
        <title>Fictibacillus sp. nov. GDSW-R2A3 Genome sequencing and assembly.</title>
        <authorList>
            <person name="Mayilraj S."/>
        </authorList>
    </citation>
    <scope>NUCLEOTIDE SEQUENCE [LARGE SCALE GENOMIC DNA]</scope>
    <source>
        <strain evidence="1 2">GDSW-R2A3</strain>
    </source>
</reference>
<name>A0A235F8H0_9BACL</name>
<dbReference type="Pfam" id="PF04134">
    <property type="entry name" value="DCC1-like"/>
    <property type="match status" value="1"/>
</dbReference>
<keyword evidence="2" id="KW-1185">Reference proteome</keyword>